<keyword evidence="3" id="KW-1185">Reference proteome</keyword>
<dbReference type="PANTHER" id="PTHR33332">
    <property type="entry name" value="REVERSE TRANSCRIPTASE DOMAIN-CONTAINING PROTEIN"/>
    <property type="match status" value="1"/>
</dbReference>
<dbReference type="Ensembl" id="ENSCPRT00005006974.1">
    <property type="protein sequence ID" value="ENSCPRP00005005951.1"/>
    <property type="gene ID" value="ENSCPRG00005004260.1"/>
</dbReference>
<organism evidence="2 3">
    <name type="scientific">Crocodylus porosus</name>
    <name type="common">Saltwater crocodile</name>
    <name type="synonym">Estuarine crocodile</name>
    <dbReference type="NCBI Taxonomy" id="8502"/>
    <lineage>
        <taxon>Eukaryota</taxon>
        <taxon>Metazoa</taxon>
        <taxon>Chordata</taxon>
        <taxon>Craniata</taxon>
        <taxon>Vertebrata</taxon>
        <taxon>Euteleostomi</taxon>
        <taxon>Archelosauria</taxon>
        <taxon>Archosauria</taxon>
        <taxon>Crocodylia</taxon>
        <taxon>Longirostres</taxon>
        <taxon>Crocodylidae</taxon>
        <taxon>Crocodylus</taxon>
    </lineage>
</organism>
<dbReference type="GeneTree" id="ENSGT00940000154136"/>
<proteinExistence type="predicted"/>
<feature type="domain" description="Reverse transcriptase" evidence="1">
    <location>
        <begin position="1"/>
        <end position="116"/>
    </location>
</feature>
<dbReference type="PRINTS" id="PR01345">
    <property type="entry name" value="CERVTRCPTASE"/>
</dbReference>
<evidence type="ECO:0000313" key="2">
    <source>
        <dbReference type="Ensembl" id="ENSCPRP00005005951.1"/>
    </source>
</evidence>
<accession>A0A7M4E8D5</accession>
<dbReference type="AlphaFoldDB" id="A0A7M4E8D5"/>
<dbReference type="InterPro" id="IPR000477">
    <property type="entry name" value="RT_dom"/>
</dbReference>
<name>A0A7M4E8D5_CROPO</name>
<dbReference type="OMA" id="HIEEMCA"/>
<dbReference type="Pfam" id="PF00078">
    <property type="entry name" value="RVT_1"/>
    <property type="match status" value="1"/>
</dbReference>
<dbReference type="Proteomes" id="UP000594220">
    <property type="component" value="Unplaced"/>
</dbReference>
<evidence type="ECO:0000259" key="1">
    <source>
        <dbReference type="PROSITE" id="PS50878"/>
    </source>
</evidence>
<sequence>MVQEQGVGNRVPQGSVLGPALFNIFVSDLDEGVESTLFKFADDTKMWGDVGALEGCNRLQADLDRLQRWADENRMGFNTDKCKVLHMGRKNRHHTYRLGNSPLASTETEKDLGVVIDSTMNMGRQCGDAVKKANRTLSCIHRCISSRSREVILPLYAALVRPQLEYCVQFWAPHFKRDVDDMERVQRRATRMIRGQQGRPYEERLRDLNLFSLHKRRLRGDLVACYKLVRGDQQVLGESLFPRALPGVTRNNGHKLAEGRFRLDIRRRYFTVRAARAWNRLPGEVVQAPSLGIFKRKLDGHLAGVI</sequence>
<evidence type="ECO:0000313" key="3">
    <source>
        <dbReference type="Proteomes" id="UP000594220"/>
    </source>
</evidence>
<reference evidence="2" key="1">
    <citation type="submission" date="2025-08" db="UniProtKB">
        <authorList>
            <consortium name="Ensembl"/>
        </authorList>
    </citation>
    <scope>IDENTIFICATION</scope>
</reference>
<dbReference type="PROSITE" id="PS50878">
    <property type="entry name" value="RT_POL"/>
    <property type="match status" value="1"/>
</dbReference>
<reference evidence="2" key="2">
    <citation type="submission" date="2025-09" db="UniProtKB">
        <authorList>
            <consortium name="Ensembl"/>
        </authorList>
    </citation>
    <scope>IDENTIFICATION</scope>
</reference>
<protein>
    <recommendedName>
        <fullName evidence="1">Reverse transcriptase domain-containing protein</fullName>
    </recommendedName>
</protein>